<evidence type="ECO:0000259" key="4">
    <source>
        <dbReference type="PROSITE" id="PS51770"/>
    </source>
</evidence>
<dbReference type="RefSeq" id="WP_113950953.1">
    <property type="nucleotide sequence ID" value="NZ_QNQU01000022.1"/>
</dbReference>
<accession>A0A366KP02</accession>
<reference evidence="5 6" key="1">
    <citation type="submission" date="2018-07" db="EMBL/GenBank/DDBJ databases">
        <title>A draft genome of a endophytic bacteria, a new species of Pedobacter.</title>
        <authorList>
            <person name="Zhang Z.D."/>
            <person name="Chen Z.J."/>
        </authorList>
    </citation>
    <scope>NUCLEOTIDE SEQUENCE [LARGE SCALE GENOMIC DNA]</scope>
    <source>
        <strain evidence="5 6">RS10</strain>
    </source>
</reference>
<keyword evidence="2 3" id="KW-0378">Hydrolase</keyword>
<name>A0A366KP02_9SPHI</name>
<evidence type="ECO:0000313" key="6">
    <source>
        <dbReference type="Proteomes" id="UP000252081"/>
    </source>
</evidence>
<dbReference type="Proteomes" id="UP000252081">
    <property type="component" value="Unassembled WGS sequence"/>
</dbReference>
<dbReference type="GO" id="GO:0052816">
    <property type="term" value="F:long-chain fatty acyl-CoA hydrolase activity"/>
    <property type="evidence" value="ECO:0007669"/>
    <property type="project" value="TreeGrafter"/>
</dbReference>
<dbReference type="InterPro" id="IPR040170">
    <property type="entry name" value="Cytosol_ACT"/>
</dbReference>
<dbReference type="AlphaFoldDB" id="A0A366KP02"/>
<proteinExistence type="inferred from homology"/>
<feature type="domain" description="HotDog ACOT-type" evidence="4">
    <location>
        <begin position="4"/>
        <end position="116"/>
    </location>
</feature>
<dbReference type="Pfam" id="PF03061">
    <property type="entry name" value="4HBT"/>
    <property type="match status" value="1"/>
</dbReference>
<protein>
    <submittedName>
        <fullName evidence="5">Acyl-CoA thioesterase</fullName>
    </submittedName>
</protein>
<gene>
    <name evidence="5" type="ORF">DRW42_21760</name>
</gene>
<dbReference type="InterPro" id="IPR029069">
    <property type="entry name" value="HotDog_dom_sf"/>
</dbReference>
<dbReference type="InterPro" id="IPR033120">
    <property type="entry name" value="HOTDOG_ACOT"/>
</dbReference>
<evidence type="ECO:0000256" key="1">
    <source>
        <dbReference type="ARBA" id="ARBA00010458"/>
    </source>
</evidence>
<dbReference type="PROSITE" id="PS51770">
    <property type="entry name" value="HOTDOG_ACOT"/>
    <property type="match status" value="1"/>
</dbReference>
<organism evidence="5 6">
    <name type="scientific">Pedobacter miscanthi</name>
    <dbReference type="NCBI Taxonomy" id="2259170"/>
    <lineage>
        <taxon>Bacteria</taxon>
        <taxon>Pseudomonadati</taxon>
        <taxon>Bacteroidota</taxon>
        <taxon>Sphingobacteriia</taxon>
        <taxon>Sphingobacteriales</taxon>
        <taxon>Sphingobacteriaceae</taxon>
        <taxon>Pedobacter</taxon>
    </lineage>
</organism>
<evidence type="ECO:0000313" key="5">
    <source>
        <dbReference type="EMBL" id="RBQ03417.1"/>
    </source>
</evidence>
<dbReference type="EMBL" id="QNQU01000022">
    <property type="protein sequence ID" value="RBQ03417.1"/>
    <property type="molecule type" value="Genomic_DNA"/>
</dbReference>
<dbReference type="PANTHER" id="PTHR11049:SF16">
    <property type="entry name" value="PROTEIN VDLD"/>
    <property type="match status" value="1"/>
</dbReference>
<dbReference type="GO" id="GO:0006637">
    <property type="term" value="P:acyl-CoA metabolic process"/>
    <property type="evidence" value="ECO:0007669"/>
    <property type="project" value="TreeGrafter"/>
</dbReference>
<dbReference type="InterPro" id="IPR006683">
    <property type="entry name" value="Thioestr_dom"/>
</dbReference>
<sequence length="159" mass="17997">MPKTKNHIELQFLSEPSDVNYGGKVHGGMMMKWIDQAAFACALQWSQSYCVTVYVGGIRFFHPVHIGHLVKMEARIIYTGKTSMHIAVDAFSKPVGKGDFVKNTHCIIVFVAVDDNGQPQPIPVFKPKTEKEIAMHGYAIKLMELRKSIDKEMEPYVER</sequence>
<keyword evidence="6" id="KW-1185">Reference proteome</keyword>
<dbReference type="GO" id="GO:0005829">
    <property type="term" value="C:cytosol"/>
    <property type="evidence" value="ECO:0007669"/>
    <property type="project" value="TreeGrafter"/>
</dbReference>
<dbReference type="Gene3D" id="3.10.129.10">
    <property type="entry name" value="Hotdog Thioesterase"/>
    <property type="match status" value="1"/>
</dbReference>
<dbReference type="CDD" id="cd03442">
    <property type="entry name" value="BFIT_BACH"/>
    <property type="match status" value="1"/>
</dbReference>
<dbReference type="PANTHER" id="PTHR11049">
    <property type="entry name" value="ACYL COENZYME A THIOESTER HYDROLASE"/>
    <property type="match status" value="1"/>
</dbReference>
<comment type="caution">
    <text evidence="5">The sequence shown here is derived from an EMBL/GenBank/DDBJ whole genome shotgun (WGS) entry which is preliminary data.</text>
</comment>
<evidence type="ECO:0000256" key="2">
    <source>
        <dbReference type="ARBA" id="ARBA00022801"/>
    </source>
</evidence>
<comment type="similarity">
    <text evidence="1">Belongs to the acyl coenzyme A hydrolase family.</text>
</comment>
<dbReference type="OrthoDB" id="9801856at2"/>
<dbReference type="SUPFAM" id="SSF54637">
    <property type="entry name" value="Thioesterase/thiol ester dehydrase-isomerase"/>
    <property type="match status" value="1"/>
</dbReference>
<evidence type="ECO:0000256" key="3">
    <source>
        <dbReference type="PROSITE-ProRule" id="PRU01106"/>
    </source>
</evidence>